<proteinExistence type="inferred from homology"/>
<dbReference type="PANTHER" id="PTHR11895">
    <property type="entry name" value="TRANSAMIDASE"/>
    <property type="match status" value="1"/>
</dbReference>
<evidence type="ECO:0000256" key="2">
    <source>
        <dbReference type="ARBA" id="ARBA00009199"/>
    </source>
</evidence>
<dbReference type="KEGG" id="whr:OG579_09580"/>
<name>A0AAU4K781_9NOCA</name>
<dbReference type="RefSeq" id="WP_328858937.1">
    <property type="nucleotide sequence ID" value="NZ_CP108021.1"/>
</dbReference>
<evidence type="ECO:0000256" key="1">
    <source>
        <dbReference type="ARBA" id="ARBA00001311"/>
    </source>
</evidence>
<dbReference type="AlphaFoldDB" id="A0AAU4K781"/>
<dbReference type="EMBL" id="CP108021">
    <property type="protein sequence ID" value="WUM21993.1"/>
    <property type="molecule type" value="Genomic_DNA"/>
</dbReference>
<keyword evidence="6" id="KW-1185">Reference proteome</keyword>
<gene>
    <name evidence="5" type="ORF">OG579_09580</name>
</gene>
<organism evidence="5 6">
    <name type="scientific">Williamsia herbipolensis</name>
    <dbReference type="NCBI Taxonomy" id="1603258"/>
    <lineage>
        <taxon>Bacteria</taxon>
        <taxon>Bacillati</taxon>
        <taxon>Actinomycetota</taxon>
        <taxon>Actinomycetes</taxon>
        <taxon>Mycobacteriales</taxon>
        <taxon>Nocardiaceae</taxon>
        <taxon>Williamsia</taxon>
    </lineage>
</organism>
<sequence length="457" mass="46853">MTTAIDLAADVAAGRVRPEQAVDDALARISARDSDVGAFVRVRADAARAEAAALSRRTDLGSLPLAGVPIAIKDNVAVAGEPMTIGSRATVRDPQPADHAIVSRLTAAGAVVVGITAVPELCLFGATDSPDRITRNPWNRNLTAGGSSGGSAAAVASGQVLLAHGNDGLGSIRIPAADCGLFGIKPGSGVVPPQGGGNGWYGMAENGPLATTVADAGLMLAVMADDMSLATAATGSNASALRIVVADNFPLAIGSTDPHWAATLTAASQVAAEIGHHISAADLPYPTNPAPLMLRWVGGAAADADDIAGQGGDLRKLQKRSRRHTALGRVVNRRGLVTEQQKSATVARVERYLDTAGADVAMTPMLARPPIDAARWSERGWLANMYANIGYAPFAGLINLLGWPAMSVPFGVHPASKTPMAVQVFGRPGSEATLLGLAAQIEQARPWPRIAPGFDGL</sequence>
<accession>A0AAU4K781</accession>
<dbReference type="Proteomes" id="UP001432128">
    <property type="component" value="Chromosome"/>
</dbReference>
<evidence type="ECO:0000259" key="4">
    <source>
        <dbReference type="Pfam" id="PF01425"/>
    </source>
</evidence>
<dbReference type="PANTHER" id="PTHR11895:SF7">
    <property type="entry name" value="GLUTAMYL-TRNA(GLN) AMIDOTRANSFERASE SUBUNIT A, MITOCHONDRIAL"/>
    <property type="match status" value="1"/>
</dbReference>
<evidence type="ECO:0000313" key="6">
    <source>
        <dbReference type="Proteomes" id="UP001432128"/>
    </source>
</evidence>
<dbReference type="GO" id="GO:0004040">
    <property type="term" value="F:amidase activity"/>
    <property type="evidence" value="ECO:0007669"/>
    <property type="project" value="UniProtKB-EC"/>
</dbReference>
<comment type="catalytic activity">
    <reaction evidence="1">
        <text>a monocarboxylic acid amide + H2O = a monocarboxylate + NH4(+)</text>
        <dbReference type="Rhea" id="RHEA:12020"/>
        <dbReference type="ChEBI" id="CHEBI:15377"/>
        <dbReference type="ChEBI" id="CHEBI:28938"/>
        <dbReference type="ChEBI" id="CHEBI:35757"/>
        <dbReference type="ChEBI" id="CHEBI:83628"/>
        <dbReference type="EC" id="3.5.1.4"/>
    </reaction>
</comment>
<dbReference type="InterPro" id="IPR036928">
    <property type="entry name" value="AS_sf"/>
</dbReference>
<protein>
    <recommendedName>
        <fullName evidence="3">amidase</fullName>
        <ecNumber evidence="3">3.5.1.4</ecNumber>
    </recommendedName>
</protein>
<evidence type="ECO:0000256" key="3">
    <source>
        <dbReference type="ARBA" id="ARBA00012922"/>
    </source>
</evidence>
<reference evidence="5 6" key="1">
    <citation type="submission" date="2022-10" db="EMBL/GenBank/DDBJ databases">
        <title>The complete genomes of actinobacterial strains from the NBC collection.</title>
        <authorList>
            <person name="Joergensen T.S."/>
            <person name="Alvarez Arevalo M."/>
            <person name="Sterndorff E.B."/>
            <person name="Faurdal D."/>
            <person name="Vuksanovic O."/>
            <person name="Mourched A.-S."/>
            <person name="Charusanti P."/>
            <person name="Shaw S."/>
            <person name="Blin K."/>
            <person name="Weber T."/>
        </authorList>
    </citation>
    <scope>NUCLEOTIDE SEQUENCE [LARGE SCALE GENOMIC DNA]</scope>
    <source>
        <strain evidence="5 6">NBC_00319</strain>
    </source>
</reference>
<dbReference type="InterPro" id="IPR000120">
    <property type="entry name" value="Amidase"/>
</dbReference>
<evidence type="ECO:0000313" key="5">
    <source>
        <dbReference type="EMBL" id="WUM21993.1"/>
    </source>
</evidence>
<feature type="domain" description="Amidase" evidence="4">
    <location>
        <begin position="21"/>
        <end position="435"/>
    </location>
</feature>
<dbReference type="EC" id="3.5.1.4" evidence="3"/>
<comment type="similarity">
    <text evidence="2">Belongs to the amidase family.</text>
</comment>
<dbReference type="Pfam" id="PF01425">
    <property type="entry name" value="Amidase"/>
    <property type="match status" value="1"/>
</dbReference>
<dbReference type="Gene3D" id="3.90.1300.10">
    <property type="entry name" value="Amidase signature (AS) domain"/>
    <property type="match status" value="1"/>
</dbReference>
<dbReference type="SUPFAM" id="SSF75304">
    <property type="entry name" value="Amidase signature (AS) enzymes"/>
    <property type="match status" value="1"/>
</dbReference>
<dbReference type="InterPro" id="IPR023631">
    <property type="entry name" value="Amidase_dom"/>
</dbReference>